<reference evidence="2" key="2">
    <citation type="submission" date="2025-09" db="UniProtKB">
        <authorList>
            <consortium name="Ensembl"/>
        </authorList>
    </citation>
    <scope>IDENTIFICATION</scope>
</reference>
<evidence type="ECO:0000313" key="2">
    <source>
        <dbReference type="Ensembl" id="ENSSTUP00000004126.1"/>
    </source>
</evidence>
<dbReference type="Pfam" id="PF17744">
    <property type="entry name" value="DUF5581"/>
    <property type="match status" value="1"/>
</dbReference>
<dbReference type="InterPro" id="IPR048317">
    <property type="entry name" value="DUF5581_C"/>
</dbReference>
<proteinExistence type="predicted"/>
<reference evidence="2" key="1">
    <citation type="submission" date="2025-08" db="UniProtKB">
        <authorList>
            <consortium name="Ensembl"/>
        </authorList>
    </citation>
    <scope>IDENTIFICATION</scope>
</reference>
<dbReference type="AlphaFoldDB" id="A0A673W7G0"/>
<feature type="domain" description="DUF5581" evidence="1">
    <location>
        <begin position="131"/>
        <end position="203"/>
    </location>
</feature>
<evidence type="ECO:0000313" key="3">
    <source>
        <dbReference type="Proteomes" id="UP000472277"/>
    </source>
</evidence>
<dbReference type="Ensembl" id="ENSSTUT00000004376.1">
    <property type="protein sequence ID" value="ENSSTUP00000004126.1"/>
    <property type="gene ID" value="ENSSTUG00000002050.1"/>
</dbReference>
<evidence type="ECO:0000259" key="1">
    <source>
        <dbReference type="Pfam" id="PF17744"/>
    </source>
</evidence>
<dbReference type="InParanoid" id="A0A673W7G0"/>
<dbReference type="InterPro" id="IPR039581">
    <property type="entry name" value="FNDC11"/>
</dbReference>
<dbReference type="PANTHER" id="PTHR14537">
    <property type="entry name" value="FIBRONECTIN TYPE III DOMAIN-CONTAINING PROTEIN 11"/>
    <property type="match status" value="1"/>
</dbReference>
<protein>
    <recommendedName>
        <fullName evidence="1">DUF5581 domain-containing protein</fullName>
    </recommendedName>
</protein>
<sequence length="221" mass="25172">VQDGNSLDGAGKLLYLKYSRPNVHRRFSVHVLTTVPKENVHLCLAAKRKRMMSSCKGKVEMEAIAYGYHEVDYIHQWIVQLIKAIADLNSLLMSGQQHIKHRLISETGKAKMPQIHLRLSVKMPRKFDTSLADSPREQFEICYKLLQLTNMEEGNQLGTVTCDSFCIQVNNLLAQRCYEFTVKRTDACCLVNGFWKDTMVLRNYHQGASLGGKSRGGYFPC</sequence>
<dbReference type="Proteomes" id="UP000472277">
    <property type="component" value="Chromosome 14"/>
</dbReference>
<keyword evidence="3" id="KW-1185">Reference proteome</keyword>
<accession>A0A673W7G0</accession>
<organism evidence="2 3">
    <name type="scientific">Salmo trutta</name>
    <name type="common">Brown trout</name>
    <dbReference type="NCBI Taxonomy" id="8032"/>
    <lineage>
        <taxon>Eukaryota</taxon>
        <taxon>Metazoa</taxon>
        <taxon>Chordata</taxon>
        <taxon>Craniata</taxon>
        <taxon>Vertebrata</taxon>
        <taxon>Euteleostomi</taxon>
        <taxon>Actinopterygii</taxon>
        <taxon>Neopterygii</taxon>
        <taxon>Teleostei</taxon>
        <taxon>Protacanthopterygii</taxon>
        <taxon>Salmoniformes</taxon>
        <taxon>Salmonidae</taxon>
        <taxon>Salmoninae</taxon>
        <taxon>Salmo</taxon>
    </lineage>
</organism>
<name>A0A673W7G0_SALTR</name>